<dbReference type="Proteomes" id="UP000887576">
    <property type="component" value="Unplaced"/>
</dbReference>
<organism evidence="1 2">
    <name type="scientific">Panagrolaimus sp. JU765</name>
    <dbReference type="NCBI Taxonomy" id="591449"/>
    <lineage>
        <taxon>Eukaryota</taxon>
        <taxon>Metazoa</taxon>
        <taxon>Ecdysozoa</taxon>
        <taxon>Nematoda</taxon>
        <taxon>Chromadorea</taxon>
        <taxon>Rhabditida</taxon>
        <taxon>Tylenchina</taxon>
        <taxon>Panagrolaimomorpha</taxon>
        <taxon>Panagrolaimoidea</taxon>
        <taxon>Panagrolaimidae</taxon>
        <taxon>Panagrolaimus</taxon>
    </lineage>
</organism>
<reference evidence="2" key="1">
    <citation type="submission" date="2022-11" db="UniProtKB">
        <authorList>
            <consortium name="WormBaseParasite"/>
        </authorList>
    </citation>
    <scope>IDENTIFICATION</scope>
</reference>
<evidence type="ECO:0000313" key="1">
    <source>
        <dbReference type="Proteomes" id="UP000887576"/>
    </source>
</evidence>
<sequence length="673" mass="74021">MSNHSSPQNLKNMVFAGRDKAAEVAERRKIQEKEREAKLEAKKREQEEKLMRIAEQKNRELQEKLRLKAQKELEKSKAALDRRAAQLEQDKARKQEILQKAHSASSRTAQTSPKKIFAFGSSTPRELSYLEKLAKDQKQYDKKLAPIDGSTGGSPNASPPRQLPVKKPAPMTASLYVPSKPMSTKPIAKENHVSPKKVLPAKVGGMTQSMYDPGTKPKPLRQSLLTTTKPVPPKRSLVDNASKKPPMMPAKVLHNSPKKLPESRKTPTKKIETKKPTVAPESKAVPIAIPRKNVQLATAAPVDEAKQIVLPAAEDLSSVAEKESIEPSVTLISEPMVIDAVVEKKDSQPDIEVDEEEVRHDDLIQNEAANDSLDATQDSTEVVDEETISEKLESTQDDIESTHDDKSLDITQDDVENIEEPNEHENIQVHEKVKFVEEPNPEINRESDVLESVGNAANQSLNISQLVNDLGNLNLVGAEVVPEDPVAVESNSSAKSNHTDDELEALDTARIAKQELIKPAADNDLLTDPRTESPDSGNALSASSSPKESDSENNEIVRPAHDYARENRRAKLTEILSMARGTGSPTAQLKQAVDPAQLAKEVLEQRRQMRNVNSGSDLQHSTEGNDVTATVASKGVNLSLAEELKEASRQSQTNDVLPGQVVYDGHEQQVHQV</sequence>
<name>A0AC34R3Z2_9BILA</name>
<evidence type="ECO:0000313" key="2">
    <source>
        <dbReference type="WBParaSite" id="JU765_v2.g3243.t1"/>
    </source>
</evidence>
<proteinExistence type="predicted"/>
<protein>
    <submittedName>
        <fullName evidence="2">Uncharacterized protein</fullName>
    </submittedName>
</protein>
<accession>A0AC34R3Z2</accession>
<dbReference type="WBParaSite" id="JU765_v2.g3243.t1">
    <property type="protein sequence ID" value="JU765_v2.g3243.t1"/>
    <property type="gene ID" value="JU765_v2.g3243"/>
</dbReference>